<reference evidence="11 12" key="1">
    <citation type="journal article" date="2014" name="Genome Announc.">
        <title>Draft genome sequences of the altered schaedler flora, a defined bacterial community from gnotobiotic mice.</title>
        <authorList>
            <person name="Wannemuehler M.J."/>
            <person name="Overstreet A.M."/>
            <person name="Ward D.V."/>
            <person name="Phillips G.J."/>
        </authorList>
    </citation>
    <scope>NUCLEOTIDE SEQUENCE [LARGE SCALE GENOMIC DNA]</scope>
    <source>
        <strain evidence="11 12">ASF492</strain>
    </source>
</reference>
<evidence type="ECO:0000256" key="9">
    <source>
        <dbReference type="RuleBase" id="RU361157"/>
    </source>
</evidence>
<evidence type="ECO:0000256" key="2">
    <source>
        <dbReference type="ARBA" id="ARBA00007783"/>
    </source>
</evidence>
<dbReference type="PATRIC" id="fig|1235802.3.peg.3070"/>
<dbReference type="STRING" id="1235802.C823_02904"/>
<dbReference type="GO" id="GO:0043190">
    <property type="term" value="C:ATP-binding cassette (ABC) transporter complex"/>
    <property type="evidence" value="ECO:0007669"/>
    <property type="project" value="InterPro"/>
</dbReference>
<feature type="domain" description="ABC transmembrane type-2" evidence="10">
    <location>
        <begin position="36"/>
        <end position="255"/>
    </location>
</feature>
<dbReference type="PROSITE" id="PS51012">
    <property type="entry name" value="ABC_TM2"/>
    <property type="match status" value="1"/>
</dbReference>
<dbReference type="HOGENOM" id="CLU_060703_2_0_9"/>
<feature type="transmembrane region" description="Helical" evidence="9">
    <location>
        <begin position="141"/>
        <end position="164"/>
    </location>
</feature>
<protein>
    <recommendedName>
        <fullName evidence="9">Transport permease protein</fullName>
    </recommendedName>
</protein>
<dbReference type="Pfam" id="PF01061">
    <property type="entry name" value="ABC2_membrane"/>
    <property type="match status" value="1"/>
</dbReference>
<dbReference type="eggNOG" id="COG1682">
    <property type="taxonomic scope" value="Bacteria"/>
</dbReference>
<comment type="subcellular location">
    <subcellularLocation>
        <location evidence="1">Cell inner membrane</location>
        <topology evidence="1">Multi-pass membrane protein</topology>
    </subcellularLocation>
    <subcellularLocation>
        <location evidence="9">Cell membrane</location>
        <topology evidence="9">Multi-pass membrane protein</topology>
    </subcellularLocation>
</comment>
<gene>
    <name evidence="11" type="ORF">C823_02904</name>
</gene>
<dbReference type="InterPro" id="IPR047817">
    <property type="entry name" value="ABC2_TM_bact-type"/>
</dbReference>
<evidence type="ECO:0000256" key="8">
    <source>
        <dbReference type="ARBA" id="ARBA00023136"/>
    </source>
</evidence>
<feature type="transmembrane region" description="Helical" evidence="9">
    <location>
        <begin position="35"/>
        <end position="56"/>
    </location>
</feature>
<evidence type="ECO:0000313" key="11">
    <source>
        <dbReference type="EMBL" id="EMZ25155.1"/>
    </source>
</evidence>
<keyword evidence="12" id="KW-1185">Reference proteome</keyword>
<keyword evidence="5" id="KW-0997">Cell inner membrane</keyword>
<evidence type="ECO:0000256" key="1">
    <source>
        <dbReference type="ARBA" id="ARBA00004429"/>
    </source>
</evidence>
<comment type="similarity">
    <text evidence="2 9">Belongs to the ABC-2 integral membrane protein family.</text>
</comment>
<evidence type="ECO:0000256" key="4">
    <source>
        <dbReference type="ARBA" id="ARBA00022475"/>
    </source>
</evidence>
<keyword evidence="7 9" id="KW-1133">Transmembrane helix</keyword>
<comment type="caution">
    <text evidence="11">The sequence shown here is derived from an EMBL/GenBank/DDBJ whole genome shotgun (WGS) entry which is preliminary data.</text>
</comment>
<dbReference type="PANTHER" id="PTHR30413:SF8">
    <property type="entry name" value="TRANSPORT PERMEASE PROTEIN"/>
    <property type="match status" value="1"/>
</dbReference>
<evidence type="ECO:0000259" key="10">
    <source>
        <dbReference type="PROSITE" id="PS51012"/>
    </source>
</evidence>
<dbReference type="GO" id="GO:0015920">
    <property type="term" value="P:lipopolysaccharide transport"/>
    <property type="evidence" value="ECO:0007669"/>
    <property type="project" value="TreeGrafter"/>
</dbReference>
<feature type="transmembrane region" description="Helical" evidence="9">
    <location>
        <begin position="176"/>
        <end position="195"/>
    </location>
</feature>
<feature type="transmembrane region" description="Helical" evidence="9">
    <location>
        <begin position="114"/>
        <end position="135"/>
    </location>
</feature>
<dbReference type="InterPro" id="IPR000412">
    <property type="entry name" value="ABC_2_transport"/>
</dbReference>
<name>N2AG15_9FIRM</name>
<dbReference type="InterPro" id="IPR013525">
    <property type="entry name" value="ABC2_TM"/>
</dbReference>
<dbReference type="AlphaFoldDB" id="N2AG15"/>
<evidence type="ECO:0000256" key="7">
    <source>
        <dbReference type="ARBA" id="ARBA00022989"/>
    </source>
</evidence>
<dbReference type="PANTHER" id="PTHR30413">
    <property type="entry name" value="INNER MEMBRANE TRANSPORT PERMEASE"/>
    <property type="match status" value="1"/>
</dbReference>
<evidence type="ECO:0000313" key="12">
    <source>
        <dbReference type="Proteomes" id="UP000012589"/>
    </source>
</evidence>
<dbReference type="Proteomes" id="UP000012589">
    <property type="component" value="Unassembled WGS sequence"/>
</dbReference>
<keyword evidence="6 9" id="KW-0812">Transmembrane</keyword>
<evidence type="ECO:0000256" key="6">
    <source>
        <dbReference type="ARBA" id="ARBA00022692"/>
    </source>
</evidence>
<organism evidence="11 12">
    <name type="scientific">Eubacterium plexicaudatum ASF492</name>
    <dbReference type="NCBI Taxonomy" id="1235802"/>
    <lineage>
        <taxon>Bacteria</taxon>
        <taxon>Bacillati</taxon>
        <taxon>Bacillota</taxon>
        <taxon>Clostridia</taxon>
        <taxon>Eubacteriales</taxon>
        <taxon>Eubacteriaceae</taxon>
        <taxon>Eubacterium</taxon>
    </lineage>
</organism>
<dbReference type="EMBL" id="AQFT01000090">
    <property type="protein sequence ID" value="EMZ25155.1"/>
    <property type="molecule type" value="Genomic_DNA"/>
</dbReference>
<evidence type="ECO:0000256" key="5">
    <source>
        <dbReference type="ARBA" id="ARBA00022519"/>
    </source>
</evidence>
<dbReference type="PRINTS" id="PR00164">
    <property type="entry name" value="ABC2TRNSPORT"/>
</dbReference>
<keyword evidence="4 9" id="KW-1003">Cell membrane</keyword>
<keyword evidence="8 9" id="KW-0472">Membrane</keyword>
<dbReference type="GO" id="GO:0140359">
    <property type="term" value="F:ABC-type transporter activity"/>
    <property type="evidence" value="ECO:0007669"/>
    <property type="project" value="InterPro"/>
</dbReference>
<evidence type="ECO:0000256" key="3">
    <source>
        <dbReference type="ARBA" id="ARBA00022448"/>
    </source>
</evidence>
<feature type="transmembrane region" description="Helical" evidence="9">
    <location>
        <begin position="68"/>
        <end position="93"/>
    </location>
</feature>
<accession>N2AG15</accession>
<feature type="transmembrane region" description="Helical" evidence="9">
    <location>
        <begin position="234"/>
        <end position="253"/>
    </location>
</feature>
<proteinExistence type="inferred from homology"/>
<keyword evidence="3 9" id="KW-0813">Transport</keyword>
<sequence length="263" mass="30968">MMNKMKLRFQILYSYRHLIKQLVTKDIKLKYRRSFLGYVWSVLNPLMVMVVMYLVFSHMFRFEVENYPVYLLIGQTLFTFMTEATNQAIFSITGNGALLKKVYVPKYIFTLSKVTSSLVNLMFSLGAMIIVLFITKVRFSWSMLFFPLVLVQLYIFCLGLGLFLAEASVFFRDIEYIYSVLTTAWMYLTPIFYPIEQLPVKMQKAIQTLNPMYQYIHQFRTIVLNQTLPGLKEVAYGFGIALLFLVIGLRTFIRKQDEFILYI</sequence>